<dbReference type="EMBL" id="JPQZ01000061">
    <property type="protein sequence ID" value="KKO74547.1"/>
    <property type="molecule type" value="Genomic_DNA"/>
</dbReference>
<reference evidence="1 2" key="1">
    <citation type="journal article" date="2015" name="Environ. Microbiol.">
        <title>Genome analyses suggest the presence of polyploidy and recent human-driven expansions in eight global populations of the honeybee pathogen Nosema ceranae.</title>
        <authorList>
            <person name="Pelin A."/>
            <person name="Selman M."/>
            <person name="Aris-Brosou S."/>
            <person name="Farinelli L."/>
            <person name="Corradi N."/>
        </authorList>
    </citation>
    <scope>NUCLEOTIDE SEQUENCE [LARGE SCALE GENOMIC DNA]</scope>
    <source>
        <strain evidence="1 2">PA08 1199</strain>
    </source>
</reference>
<dbReference type="VEuPathDB" id="MicrosporidiaDB:AAJ76_6100021583"/>
<dbReference type="RefSeq" id="XP_024330289.1">
    <property type="nucleotide sequence ID" value="XM_024476151.1"/>
</dbReference>
<proteinExistence type="predicted"/>
<gene>
    <name evidence="1" type="ORF">AAJ76_6100021583</name>
</gene>
<dbReference type="GeneID" id="36321102"/>
<protein>
    <submittedName>
        <fullName evidence="1">Uncharacterized protein</fullName>
    </submittedName>
</protein>
<dbReference type="AlphaFoldDB" id="A0A0F9YPH3"/>
<sequence length="51" mass="6016">MWWISQNQLFNCVNSITGVFTQNIESCLSQAKLKLNNMRGIRRNQLDLFLK</sequence>
<organism evidence="1 2">
    <name type="scientific">Vairimorpha ceranae</name>
    <dbReference type="NCBI Taxonomy" id="40302"/>
    <lineage>
        <taxon>Eukaryota</taxon>
        <taxon>Fungi</taxon>
        <taxon>Fungi incertae sedis</taxon>
        <taxon>Microsporidia</taxon>
        <taxon>Nosematidae</taxon>
        <taxon>Vairimorpha</taxon>
    </lineage>
</organism>
<keyword evidence="2" id="KW-1185">Reference proteome</keyword>
<evidence type="ECO:0000313" key="1">
    <source>
        <dbReference type="EMBL" id="KKO74547.1"/>
    </source>
</evidence>
<name>A0A0F9YPH3_9MICR</name>
<accession>A0A0F9YPH3</accession>
<comment type="caution">
    <text evidence="1">The sequence shown here is derived from an EMBL/GenBank/DDBJ whole genome shotgun (WGS) entry which is preliminary data.</text>
</comment>
<dbReference type="Proteomes" id="UP000034350">
    <property type="component" value="Unassembled WGS sequence"/>
</dbReference>
<evidence type="ECO:0000313" key="2">
    <source>
        <dbReference type="Proteomes" id="UP000034350"/>
    </source>
</evidence>